<evidence type="ECO:0000256" key="1">
    <source>
        <dbReference type="ARBA" id="ARBA00022475"/>
    </source>
</evidence>
<dbReference type="PROSITE" id="PS51257">
    <property type="entry name" value="PROKAR_LIPOPROTEIN"/>
    <property type="match status" value="1"/>
</dbReference>
<dbReference type="Pfam" id="PF05481">
    <property type="entry name" value="Myco_19_kDa"/>
    <property type="match status" value="1"/>
</dbReference>
<evidence type="ECO:0000256" key="4">
    <source>
        <dbReference type="ARBA" id="ARBA00023139"/>
    </source>
</evidence>
<keyword evidence="2" id="KW-0732">Signal</keyword>
<dbReference type="STRING" id="47839.BN973_05162"/>
<reference evidence="7 8" key="3">
    <citation type="submission" date="2016-01" db="EMBL/GenBank/DDBJ databases">
        <title>The new phylogeny of the genus Mycobacterium.</title>
        <authorList>
            <person name="Tarcisio F."/>
            <person name="Conor M."/>
            <person name="Antonella G."/>
            <person name="Elisabetta G."/>
            <person name="Giulia F.S."/>
            <person name="Sara T."/>
            <person name="Anna F."/>
            <person name="Clotilde B."/>
            <person name="Roberto B."/>
            <person name="Veronica D.S."/>
            <person name="Fabio R."/>
            <person name="Monica P."/>
            <person name="Olivier J."/>
            <person name="Enrico T."/>
            <person name="Nicola S."/>
        </authorList>
    </citation>
    <scope>NUCLEOTIDE SEQUENCE [LARGE SCALE GENOMIC DNA]</scope>
    <source>
        <strain evidence="7 8">DSM 44626</strain>
    </source>
</reference>
<evidence type="ECO:0000313" key="6">
    <source>
        <dbReference type="EMBL" id="CDO90762.1"/>
    </source>
</evidence>
<reference evidence="6" key="1">
    <citation type="journal article" date="2014" name="Genome Announc.">
        <title>Draft Genome Sequence of Mycobacterium triplex DSM 44626.</title>
        <authorList>
            <person name="Sassi M."/>
            <person name="Croce O."/>
            <person name="Robert C."/>
            <person name="Raoult D."/>
            <person name="Drancourt M."/>
        </authorList>
    </citation>
    <scope>NUCLEOTIDE SEQUENCE [LARGE SCALE GENOMIC DNA]</scope>
    <source>
        <strain evidence="6">DSM 44626</strain>
    </source>
</reference>
<gene>
    <name evidence="7" type="ORF">AWC29_03565</name>
    <name evidence="6" type="ORF">BN973_05162</name>
</gene>
<keyword evidence="8" id="KW-1185">Reference proteome</keyword>
<keyword evidence="1" id="KW-1003">Cell membrane</keyword>
<dbReference type="RefSeq" id="WP_036471463.1">
    <property type="nucleotide sequence ID" value="NZ_HG964446.1"/>
</dbReference>
<organism evidence="6">
    <name type="scientific">Mycobacterium triplex</name>
    <dbReference type="NCBI Taxonomy" id="47839"/>
    <lineage>
        <taxon>Bacteria</taxon>
        <taxon>Bacillati</taxon>
        <taxon>Actinomycetota</taxon>
        <taxon>Actinomycetes</taxon>
        <taxon>Mycobacteriales</taxon>
        <taxon>Mycobacteriaceae</taxon>
        <taxon>Mycobacterium</taxon>
        <taxon>Mycobacterium simiae complex</taxon>
    </lineage>
</organism>
<dbReference type="Proteomes" id="UP000193710">
    <property type="component" value="Unassembled WGS sequence"/>
</dbReference>
<dbReference type="HOGENOM" id="CLU_131476_0_1_11"/>
<keyword evidence="4" id="KW-0564">Palmitate</keyword>
<dbReference type="EMBL" id="LQPY01000046">
    <property type="protein sequence ID" value="ORW98847.1"/>
    <property type="molecule type" value="Genomic_DNA"/>
</dbReference>
<reference evidence="6" key="2">
    <citation type="submission" date="2014-04" db="EMBL/GenBank/DDBJ databases">
        <authorList>
            <person name="Xu Y.W."/>
            <person name="Yang Q."/>
        </authorList>
    </citation>
    <scope>NUCLEOTIDE SEQUENCE</scope>
    <source>
        <strain evidence="6">DSM 44626</strain>
    </source>
</reference>
<accession>A0A024K5B4</accession>
<evidence type="ECO:0000256" key="5">
    <source>
        <dbReference type="ARBA" id="ARBA00023288"/>
    </source>
</evidence>
<dbReference type="GO" id="GO:0016020">
    <property type="term" value="C:membrane"/>
    <property type="evidence" value="ECO:0007669"/>
    <property type="project" value="InterPro"/>
</dbReference>
<evidence type="ECO:0000313" key="8">
    <source>
        <dbReference type="Proteomes" id="UP000193710"/>
    </source>
</evidence>
<sequence length="140" mass="14201" precursor="true">MQDRTVAAVAAVLAVAGLGACTSRPSTQVAGTASVTVNGSDASFHVVKCGQFQWTRTIDIGGSFAGAKIIIDEGAQPASAQSVRIQNLGGFTGMYSRGGEGDADMSMSGDKFTISGTANGFKTDKPNEAASATFKIVVTC</sequence>
<evidence type="ECO:0000256" key="2">
    <source>
        <dbReference type="ARBA" id="ARBA00022729"/>
    </source>
</evidence>
<dbReference type="OrthoDB" id="4625500at2"/>
<evidence type="ECO:0000313" key="7">
    <source>
        <dbReference type="EMBL" id="ORW98847.1"/>
    </source>
</evidence>
<dbReference type="Proteomes" id="UP000028880">
    <property type="component" value="Unassembled WGS sequence"/>
</dbReference>
<dbReference type="AlphaFoldDB" id="A0A024K5B4"/>
<protein>
    <submittedName>
        <fullName evidence="6">Lipoprotein</fullName>
    </submittedName>
</protein>
<proteinExistence type="predicted"/>
<dbReference type="eggNOG" id="ENOG5030QCQ">
    <property type="taxonomic scope" value="Bacteria"/>
</dbReference>
<keyword evidence="5 6" id="KW-0449">Lipoprotein</keyword>
<keyword evidence="3" id="KW-0472">Membrane</keyword>
<name>A0A024K5B4_9MYCO</name>
<dbReference type="EMBL" id="HG964446">
    <property type="protein sequence ID" value="CDO90762.1"/>
    <property type="molecule type" value="Genomic_DNA"/>
</dbReference>
<dbReference type="InterPro" id="IPR008691">
    <property type="entry name" value="LpqH"/>
</dbReference>
<evidence type="ECO:0000256" key="3">
    <source>
        <dbReference type="ARBA" id="ARBA00023136"/>
    </source>
</evidence>